<keyword evidence="1" id="KW-0812">Transmembrane</keyword>
<keyword evidence="1" id="KW-0472">Membrane</keyword>
<name>A0A845QKT7_9FIRM</name>
<dbReference type="EMBL" id="QXWK01000011">
    <property type="protein sequence ID" value="NBH61373.1"/>
    <property type="molecule type" value="Genomic_DNA"/>
</dbReference>
<feature type="transmembrane region" description="Helical" evidence="1">
    <location>
        <begin position="50"/>
        <end position="72"/>
    </location>
</feature>
<accession>A0A845QKT7</accession>
<protein>
    <submittedName>
        <fullName evidence="2">Uncharacterized protein</fullName>
    </submittedName>
</protein>
<comment type="caution">
    <text evidence="2">The sequence shown here is derived from an EMBL/GenBank/DDBJ whole genome shotgun (WGS) entry which is preliminary data.</text>
</comment>
<sequence>MVYVYENETYRWYVYKDNIPTVCLSRAYSERECGENGVELNLNGDFFKKMYNLFGLGLPKVWSAICFGLHIVQDVSKNSKKIRKMQVLYLNWSASRLQPDRSPMFVYIFCRFFDFRLRFRESLIHFFEKNLIWVKLQPQP</sequence>
<reference evidence="2 3" key="1">
    <citation type="submission" date="2018-08" db="EMBL/GenBank/DDBJ databases">
        <title>Murine metabolic-syndrome-specific gut microbial biobank.</title>
        <authorList>
            <person name="Liu C."/>
        </authorList>
    </citation>
    <scope>NUCLEOTIDE SEQUENCE [LARGE SCALE GENOMIC DNA]</scope>
    <source>
        <strain evidence="2 3">28</strain>
    </source>
</reference>
<dbReference type="AlphaFoldDB" id="A0A845QKT7"/>
<dbReference type="Proteomes" id="UP000446866">
    <property type="component" value="Unassembled WGS sequence"/>
</dbReference>
<gene>
    <name evidence="2" type="ORF">D0435_06875</name>
</gene>
<proteinExistence type="predicted"/>
<organism evidence="2 3">
    <name type="scientific">Anaerotruncus colihominis</name>
    <dbReference type="NCBI Taxonomy" id="169435"/>
    <lineage>
        <taxon>Bacteria</taxon>
        <taxon>Bacillati</taxon>
        <taxon>Bacillota</taxon>
        <taxon>Clostridia</taxon>
        <taxon>Eubacteriales</taxon>
        <taxon>Oscillospiraceae</taxon>
        <taxon>Anaerotruncus</taxon>
    </lineage>
</organism>
<evidence type="ECO:0000313" key="3">
    <source>
        <dbReference type="Proteomes" id="UP000446866"/>
    </source>
</evidence>
<keyword evidence="3" id="KW-1185">Reference proteome</keyword>
<keyword evidence="1" id="KW-1133">Transmembrane helix</keyword>
<evidence type="ECO:0000256" key="1">
    <source>
        <dbReference type="SAM" id="Phobius"/>
    </source>
</evidence>
<evidence type="ECO:0000313" key="2">
    <source>
        <dbReference type="EMBL" id="NBH61373.1"/>
    </source>
</evidence>